<feature type="transmembrane region" description="Helical" evidence="1">
    <location>
        <begin position="24"/>
        <end position="48"/>
    </location>
</feature>
<organism evidence="2 3">
    <name type="scientific">Allopontixanthobacter sediminis</name>
    <dbReference type="NCBI Taxonomy" id="1689985"/>
    <lineage>
        <taxon>Bacteria</taxon>
        <taxon>Pseudomonadati</taxon>
        <taxon>Pseudomonadota</taxon>
        <taxon>Alphaproteobacteria</taxon>
        <taxon>Sphingomonadales</taxon>
        <taxon>Erythrobacteraceae</taxon>
        <taxon>Allopontixanthobacter</taxon>
    </lineage>
</organism>
<dbReference type="Proteomes" id="UP000431922">
    <property type="component" value="Unassembled WGS sequence"/>
</dbReference>
<protein>
    <submittedName>
        <fullName evidence="2">Flp family type IVb pilin</fullName>
    </submittedName>
</protein>
<evidence type="ECO:0000313" key="3">
    <source>
        <dbReference type="Proteomes" id="UP000431922"/>
    </source>
</evidence>
<gene>
    <name evidence="2" type="ORF">GRI65_05070</name>
</gene>
<evidence type="ECO:0000256" key="1">
    <source>
        <dbReference type="SAM" id="Phobius"/>
    </source>
</evidence>
<dbReference type="RefSeq" id="WP_160755616.1">
    <property type="nucleotide sequence ID" value="NZ_WTYL01000001.1"/>
</dbReference>
<reference evidence="2 3" key="1">
    <citation type="submission" date="2019-12" db="EMBL/GenBank/DDBJ databases">
        <title>Genomic-based taxomic classification of the family Erythrobacteraceae.</title>
        <authorList>
            <person name="Xu L."/>
        </authorList>
    </citation>
    <scope>NUCLEOTIDE SEQUENCE [LARGE SCALE GENOMIC DNA]</scope>
    <source>
        <strain evidence="2 3">KCTC 42453</strain>
    </source>
</reference>
<name>A0A845AZZ7_9SPHN</name>
<proteinExistence type="predicted"/>
<keyword evidence="1" id="KW-0812">Transmembrane</keyword>
<dbReference type="OrthoDB" id="5325135at2"/>
<accession>A0A845AZZ7</accession>
<keyword evidence="3" id="KW-1185">Reference proteome</keyword>
<sequence>MKLGQFLNKLECDASGATAVEYGLILALVFLAMLGAIQGFGDVTIAMWNDISSKMIEASA</sequence>
<comment type="caution">
    <text evidence="2">The sequence shown here is derived from an EMBL/GenBank/DDBJ whole genome shotgun (WGS) entry which is preliminary data.</text>
</comment>
<evidence type="ECO:0000313" key="2">
    <source>
        <dbReference type="EMBL" id="MXP43825.1"/>
    </source>
</evidence>
<keyword evidence="1" id="KW-0472">Membrane</keyword>
<dbReference type="EMBL" id="WTYL01000001">
    <property type="protein sequence ID" value="MXP43825.1"/>
    <property type="molecule type" value="Genomic_DNA"/>
</dbReference>
<dbReference type="AlphaFoldDB" id="A0A845AZZ7"/>
<keyword evidence="1" id="KW-1133">Transmembrane helix</keyword>